<dbReference type="CDD" id="cd00433">
    <property type="entry name" value="Peptidase_M17"/>
    <property type="match status" value="1"/>
</dbReference>
<dbReference type="RefSeq" id="WP_090667015.1">
    <property type="nucleotide sequence ID" value="NZ_CAJNAP010000002.1"/>
</dbReference>
<keyword evidence="4" id="KW-0378">Hydrolase</keyword>
<reference evidence="8 9" key="1">
    <citation type="submission" date="2016-10" db="EMBL/GenBank/DDBJ databases">
        <authorList>
            <person name="de Groot N.N."/>
        </authorList>
    </citation>
    <scope>NUCLEOTIDE SEQUENCE [LARGE SCALE GENOMIC DNA]</scope>
    <source>
        <strain evidence="8 9">Nm146</strain>
    </source>
</reference>
<dbReference type="EMBL" id="CAJNAP010000002">
    <property type="protein sequence ID" value="CAE6489712.1"/>
    <property type="molecule type" value="Genomic_DNA"/>
</dbReference>
<dbReference type="GO" id="GO:0005737">
    <property type="term" value="C:cytoplasm"/>
    <property type="evidence" value="ECO:0007669"/>
    <property type="project" value="InterPro"/>
</dbReference>
<evidence type="ECO:0000313" key="7">
    <source>
        <dbReference type="EMBL" id="CAE6489712.1"/>
    </source>
</evidence>
<dbReference type="PRINTS" id="PR00481">
    <property type="entry name" value="LAMNOPPTDASE"/>
</dbReference>
<comment type="similarity">
    <text evidence="1">Belongs to the peptidase M17 family.</text>
</comment>
<dbReference type="GO" id="GO:0070006">
    <property type="term" value="F:metalloaminopeptidase activity"/>
    <property type="evidence" value="ECO:0007669"/>
    <property type="project" value="InterPro"/>
</dbReference>
<evidence type="ECO:0000256" key="5">
    <source>
        <dbReference type="ARBA" id="ARBA00023211"/>
    </source>
</evidence>
<dbReference type="PANTHER" id="PTHR11963:SF23">
    <property type="entry name" value="CYTOSOL AMINOPEPTIDASE"/>
    <property type="match status" value="1"/>
</dbReference>
<dbReference type="InterPro" id="IPR011356">
    <property type="entry name" value="Leucine_aapep/pepB"/>
</dbReference>
<keyword evidence="5" id="KW-0464">Manganese</keyword>
<dbReference type="EMBL" id="FOUF01000006">
    <property type="protein sequence ID" value="SFM09583.1"/>
    <property type="molecule type" value="Genomic_DNA"/>
</dbReference>
<gene>
    <name evidence="7" type="ORF">NMYAN_100072</name>
    <name evidence="8" type="ORF">SAMN05421880_10666</name>
</gene>
<dbReference type="GO" id="GO:0006508">
    <property type="term" value="P:proteolysis"/>
    <property type="evidence" value="ECO:0007669"/>
    <property type="project" value="UniProtKB-KW"/>
</dbReference>
<dbReference type="OrthoDB" id="9809354at2"/>
<evidence type="ECO:0000256" key="4">
    <source>
        <dbReference type="ARBA" id="ARBA00022801"/>
    </source>
</evidence>
<keyword evidence="2 8" id="KW-0031">Aminopeptidase</keyword>
<dbReference type="GO" id="GO:0030145">
    <property type="term" value="F:manganese ion binding"/>
    <property type="evidence" value="ECO:0007669"/>
    <property type="project" value="InterPro"/>
</dbReference>
<evidence type="ECO:0000256" key="2">
    <source>
        <dbReference type="ARBA" id="ARBA00022438"/>
    </source>
</evidence>
<dbReference type="PANTHER" id="PTHR11963">
    <property type="entry name" value="LEUCINE AMINOPEPTIDASE-RELATED"/>
    <property type="match status" value="1"/>
</dbReference>
<dbReference type="InterPro" id="IPR000819">
    <property type="entry name" value="Peptidase_M17_C"/>
</dbReference>
<evidence type="ECO:0000313" key="9">
    <source>
        <dbReference type="Proteomes" id="UP000199561"/>
    </source>
</evidence>
<evidence type="ECO:0000256" key="1">
    <source>
        <dbReference type="ARBA" id="ARBA00009528"/>
    </source>
</evidence>
<evidence type="ECO:0000259" key="6">
    <source>
        <dbReference type="Pfam" id="PF00883"/>
    </source>
</evidence>
<keyword evidence="9" id="KW-1185">Reference proteome</keyword>
<dbReference type="SUPFAM" id="SSF53187">
    <property type="entry name" value="Zn-dependent exopeptidases"/>
    <property type="match status" value="1"/>
</dbReference>
<dbReference type="Gene3D" id="3.40.630.10">
    <property type="entry name" value="Zn peptidases"/>
    <property type="match status" value="1"/>
</dbReference>
<accession>A0A1I4N2V2</accession>
<protein>
    <submittedName>
        <fullName evidence="8">Leucyl aminopeptidase</fullName>
    </submittedName>
</protein>
<dbReference type="STRING" id="52442.SAMN05421880_10666"/>
<proteinExistence type="inferred from homology"/>
<reference evidence="7" key="2">
    <citation type="submission" date="2021-02" db="EMBL/GenBank/DDBJ databases">
        <authorList>
            <person name="Han P."/>
        </authorList>
    </citation>
    <scope>NUCLEOTIDE SEQUENCE</scope>
    <source>
        <strain evidence="7">Nitrosomonas nitrosa 18-3D</strain>
    </source>
</reference>
<evidence type="ECO:0000256" key="3">
    <source>
        <dbReference type="ARBA" id="ARBA00022670"/>
    </source>
</evidence>
<dbReference type="AlphaFoldDB" id="A0A1I4N2V2"/>
<dbReference type="Proteomes" id="UP000601736">
    <property type="component" value="Unassembled WGS sequence"/>
</dbReference>
<sequence length="487" mass="53489">MLATLLQNNSPLDESVKTTHILTLLPRLEKLPGKIDLPGEHTLKALLLRRDIPLGQISEMPVCANLQNGALCAWAMVDLSKPVFDQHTHVRKALQLLLEEGPTQIHVSVHGNAHQRELLARLAVYISWINGAVLPVRKLKPDRKPLESIVLHGHEDPDYFLSLRAQAEGNLLARGLTGLPPNELTPKTYREQIEKLAIREQWKYEEYDLAKLRKLGAGAFVAVAQGSDTEDAAIVHLQRHNGKKPGKTIALVGKGICFDTGGHNLKPARFMHGMHEDMNGSAVALGVLLAATRADLPVNIDCWLAIAQNHISPRAYKQNDVITALNGMTIEIIHTDAEGRLVLADTLTLAERQKPDLIIDFATLTGSLYTALGSRYSGVFSNHEPLIQKALAVGKSSGERVCAFPMDADYDVELESKIADIKQCLLDSDFDHILASRFLSRFVNDIPWLHMDLSACNHKGGLGAVGTDITGFGVAWAMAFLQKFLTS</sequence>
<dbReference type="Proteomes" id="UP000199561">
    <property type="component" value="Unassembled WGS sequence"/>
</dbReference>
<evidence type="ECO:0000313" key="8">
    <source>
        <dbReference type="EMBL" id="SFM09583.1"/>
    </source>
</evidence>
<name>A0A1I4N2V2_9PROT</name>
<keyword evidence="3" id="KW-0645">Protease</keyword>
<feature type="domain" description="Cytosol aminopeptidase" evidence="6">
    <location>
        <begin position="172"/>
        <end position="475"/>
    </location>
</feature>
<organism evidence="8 9">
    <name type="scientific">Nitrosomonas nitrosa</name>
    <dbReference type="NCBI Taxonomy" id="52442"/>
    <lineage>
        <taxon>Bacteria</taxon>
        <taxon>Pseudomonadati</taxon>
        <taxon>Pseudomonadota</taxon>
        <taxon>Betaproteobacteria</taxon>
        <taxon>Nitrosomonadales</taxon>
        <taxon>Nitrosomonadaceae</taxon>
        <taxon>Nitrosomonas</taxon>
    </lineage>
</organism>
<dbReference type="Pfam" id="PF00883">
    <property type="entry name" value="Peptidase_M17"/>
    <property type="match status" value="1"/>
</dbReference>